<dbReference type="STRING" id="454171.CP488_02147"/>
<organism evidence="7 8">
    <name type="scientific">Chthonomonas calidirosea (strain DSM 23976 / ICMP 18418 / T49)</name>
    <dbReference type="NCBI Taxonomy" id="1303518"/>
    <lineage>
        <taxon>Bacteria</taxon>
        <taxon>Bacillati</taxon>
        <taxon>Armatimonadota</taxon>
        <taxon>Chthonomonadia</taxon>
        <taxon>Chthonomonadales</taxon>
        <taxon>Chthonomonadaceae</taxon>
        <taxon>Chthonomonas</taxon>
    </lineage>
</organism>
<keyword evidence="5" id="KW-0472">Membrane</keyword>
<evidence type="ECO:0000256" key="4">
    <source>
        <dbReference type="ARBA" id="ARBA00022679"/>
    </source>
</evidence>
<evidence type="ECO:0000256" key="5">
    <source>
        <dbReference type="ARBA" id="ARBA00023136"/>
    </source>
</evidence>
<dbReference type="Pfam" id="PF03279">
    <property type="entry name" value="Lip_A_acyltrans"/>
    <property type="match status" value="1"/>
</dbReference>
<dbReference type="Proteomes" id="UP000014227">
    <property type="component" value="Chromosome I"/>
</dbReference>
<dbReference type="PATRIC" id="fig|1303518.3.peg.2003"/>
<dbReference type="AlphaFoldDB" id="S0EWG3"/>
<reference evidence="8" key="1">
    <citation type="submission" date="2013-03" db="EMBL/GenBank/DDBJ databases">
        <title>Genome sequence of Chthonomonas calidirosea, the first sequenced genome from the Armatimonadetes phylum (formally candidate division OP10).</title>
        <authorList>
            <person name="Lee K.C.Y."/>
            <person name="Morgan X.C."/>
            <person name="Dunfield P.F."/>
            <person name="Tamas I."/>
            <person name="Houghton K.M."/>
            <person name="Vyssotski M."/>
            <person name="Ryan J.L.J."/>
            <person name="Lagutin K."/>
            <person name="McDonald I.R."/>
            <person name="Stott M.B."/>
        </authorList>
    </citation>
    <scope>NUCLEOTIDE SEQUENCE [LARGE SCALE GENOMIC DNA]</scope>
    <source>
        <strain evidence="8">DSM 23976 / ICMP 18418 / T49</strain>
    </source>
</reference>
<dbReference type="HOGENOM" id="CLU_049421_4_0_0"/>
<dbReference type="GO" id="GO:0016746">
    <property type="term" value="F:acyltransferase activity"/>
    <property type="evidence" value="ECO:0007669"/>
    <property type="project" value="UniProtKB-KW"/>
</dbReference>
<gene>
    <name evidence="7" type="ORF">CCALI_01947</name>
</gene>
<comment type="subcellular location">
    <subcellularLocation>
        <location evidence="1">Cell inner membrane</location>
    </subcellularLocation>
</comment>
<keyword evidence="2" id="KW-1003">Cell membrane</keyword>
<dbReference type="EC" id="2.3.1.-" evidence="7"/>
<dbReference type="eggNOG" id="COG1560">
    <property type="taxonomic scope" value="Bacteria"/>
</dbReference>
<dbReference type="OrthoDB" id="9797795at2"/>
<dbReference type="CDD" id="cd07984">
    <property type="entry name" value="LPLAT_LABLAT-like"/>
    <property type="match status" value="1"/>
</dbReference>
<evidence type="ECO:0000256" key="6">
    <source>
        <dbReference type="ARBA" id="ARBA00023315"/>
    </source>
</evidence>
<keyword evidence="8" id="KW-1185">Reference proteome</keyword>
<name>S0EWG3_CHTCT</name>
<dbReference type="GO" id="GO:0009247">
    <property type="term" value="P:glycolipid biosynthetic process"/>
    <property type="evidence" value="ECO:0007669"/>
    <property type="project" value="UniProtKB-ARBA"/>
</dbReference>
<proteinExistence type="predicted"/>
<dbReference type="InParanoid" id="S0EWG3"/>
<keyword evidence="6 7" id="KW-0012">Acyltransferase</keyword>
<dbReference type="RefSeq" id="WP_016483279.1">
    <property type="nucleotide sequence ID" value="NC_021487.1"/>
</dbReference>
<evidence type="ECO:0000256" key="1">
    <source>
        <dbReference type="ARBA" id="ARBA00004533"/>
    </source>
</evidence>
<evidence type="ECO:0000256" key="2">
    <source>
        <dbReference type="ARBA" id="ARBA00022475"/>
    </source>
</evidence>
<evidence type="ECO:0000313" key="8">
    <source>
        <dbReference type="Proteomes" id="UP000014227"/>
    </source>
</evidence>
<dbReference type="PANTHER" id="PTHR30606">
    <property type="entry name" value="LIPID A BIOSYNTHESIS LAUROYL ACYLTRANSFERASE"/>
    <property type="match status" value="1"/>
</dbReference>
<dbReference type="EMBL" id="HF951689">
    <property type="protein sequence ID" value="CCW35754.1"/>
    <property type="molecule type" value="Genomic_DNA"/>
</dbReference>
<evidence type="ECO:0000313" key="7">
    <source>
        <dbReference type="EMBL" id="CCW35754.1"/>
    </source>
</evidence>
<dbReference type="PANTHER" id="PTHR30606:SF10">
    <property type="entry name" value="PHOSPHATIDYLINOSITOL MANNOSIDE ACYLTRANSFERASE"/>
    <property type="match status" value="1"/>
</dbReference>
<dbReference type="PIRSF" id="PIRSF026649">
    <property type="entry name" value="MsbB"/>
    <property type="match status" value="1"/>
</dbReference>
<accession>S0EWG3</accession>
<protein>
    <submittedName>
        <fullName evidence="7">Lauroyl/myristoyl acyltransferase</fullName>
        <ecNumber evidence="7">2.3.1.-</ecNumber>
    </submittedName>
</protein>
<dbReference type="GO" id="GO:0005886">
    <property type="term" value="C:plasma membrane"/>
    <property type="evidence" value="ECO:0007669"/>
    <property type="project" value="UniProtKB-SubCell"/>
</dbReference>
<keyword evidence="4 7" id="KW-0808">Transferase</keyword>
<evidence type="ECO:0000256" key="3">
    <source>
        <dbReference type="ARBA" id="ARBA00022519"/>
    </source>
</evidence>
<dbReference type="KEGG" id="ccz:CCALI_01947"/>
<dbReference type="InterPro" id="IPR004960">
    <property type="entry name" value="LipA_acyltrans"/>
</dbReference>
<sequence>MVNPEAVLSPLPLKKRLTRLAGRVGLPTVVGLFRLLPLPAARWVGRSIGLLLYGVLKRYRNTAHKNLALVYPDLPKRERHRMARAVFLHFGMAVAEFVKLPQLDRSTVDQMAVVEGEEHLQQALAKQRGAFIITGHFGNWEFLARWLATHNYPLNVIARRSEDPETEKLLTNTRLQNGAHVFQRGEAVRPVLQSLRKNELVGILPDQNAGDIVVPFFGLPTGTTDGPAVLHLHTKAPLVFSWCTRREDGRFHILFEPPVAYEPTGDRAADVLAIMTLVNRHLEGQIRKNPTQWLWLHDRWRASPWVFERQEGALQQADSTAAEHLAEGKR</sequence>
<keyword evidence="3" id="KW-0997">Cell inner membrane</keyword>